<proteinExistence type="predicted"/>
<dbReference type="Proteomes" id="UP001500683">
    <property type="component" value="Unassembled WGS sequence"/>
</dbReference>
<feature type="domain" description="TNT" evidence="2">
    <location>
        <begin position="135"/>
        <end position="240"/>
    </location>
</feature>
<dbReference type="RefSeq" id="WP_344947070.1">
    <property type="nucleotide sequence ID" value="NZ_BAAAZG010000018.1"/>
</dbReference>
<dbReference type="PANTHER" id="PTHR42059">
    <property type="entry name" value="TNT DOMAIN-CONTAINING PROTEIN"/>
    <property type="match status" value="1"/>
</dbReference>
<accession>A0ABP7VRU9</accession>
<dbReference type="InterPro" id="IPR053024">
    <property type="entry name" value="Fungal_surface_NADase"/>
</dbReference>
<gene>
    <name evidence="3" type="ORF">GCM10022214_30930</name>
</gene>
<evidence type="ECO:0000259" key="2">
    <source>
        <dbReference type="Pfam" id="PF14021"/>
    </source>
</evidence>
<organism evidence="3 4">
    <name type="scientific">Actinomadura miaoliensis</name>
    <dbReference type="NCBI Taxonomy" id="430685"/>
    <lineage>
        <taxon>Bacteria</taxon>
        <taxon>Bacillati</taxon>
        <taxon>Actinomycetota</taxon>
        <taxon>Actinomycetes</taxon>
        <taxon>Streptosporangiales</taxon>
        <taxon>Thermomonosporaceae</taxon>
        <taxon>Actinomadura</taxon>
    </lineage>
</organism>
<dbReference type="PANTHER" id="PTHR42059:SF1">
    <property type="entry name" value="TNT DOMAIN-CONTAINING PROTEIN"/>
    <property type="match status" value="1"/>
</dbReference>
<evidence type="ECO:0000313" key="4">
    <source>
        <dbReference type="Proteomes" id="UP001500683"/>
    </source>
</evidence>
<feature type="signal peptide" evidence="1">
    <location>
        <begin position="1"/>
        <end position="24"/>
    </location>
</feature>
<dbReference type="Pfam" id="PF14021">
    <property type="entry name" value="TNT"/>
    <property type="match status" value="1"/>
</dbReference>
<protein>
    <recommendedName>
        <fullName evidence="2">TNT domain-containing protein</fullName>
    </recommendedName>
</protein>
<feature type="chain" id="PRO_5046806817" description="TNT domain-containing protein" evidence="1">
    <location>
        <begin position="25"/>
        <end position="242"/>
    </location>
</feature>
<comment type="caution">
    <text evidence="3">The sequence shown here is derived from an EMBL/GenBank/DDBJ whole genome shotgun (WGS) entry which is preliminary data.</text>
</comment>
<evidence type="ECO:0000313" key="3">
    <source>
        <dbReference type="EMBL" id="GAA4072568.1"/>
    </source>
</evidence>
<dbReference type="EMBL" id="BAAAZG010000018">
    <property type="protein sequence ID" value="GAA4072568.1"/>
    <property type="molecule type" value="Genomic_DNA"/>
</dbReference>
<evidence type="ECO:0000256" key="1">
    <source>
        <dbReference type="SAM" id="SignalP"/>
    </source>
</evidence>
<reference evidence="4" key="1">
    <citation type="journal article" date="2019" name="Int. J. Syst. Evol. Microbiol.">
        <title>The Global Catalogue of Microorganisms (GCM) 10K type strain sequencing project: providing services to taxonomists for standard genome sequencing and annotation.</title>
        <authorList>
            <consortium name="The Broad Institute Genomics Platform"/>
            <consortium name="The Broad Institute Genome Sequencing Center for Infectious Disease"/>
            <person name="Wu L."/>
            <person name="Ma J."/>
        </authorList>
    </citation>
    <scope>NUCLEOTIDE SEQUENCE [LARGE SCALE GENOMIC DNA]</scope>
    <source>
        <strain evidence="4">JCM 16702</strain>
    </source>
</reference>
<keyword evidence="4" id="KW-1185">Reference proteome</keyword>
<sequence length="242" mass="26668">MRDFRRRVALAMAVGSAAALVPVAAPVRADTADRTSPRTAVAAQVSTRDHRDDQVCGPPYIDDDRRLGPKYLPKTGPLGRILEGYERYGGLSPNRFLYRYWDETAQPMGWRYPPDDGFAHDGDVINGRPAKRRVTLRAGQYLDRFGSERGAFLARAGASFSGRALPPDSLNTNPADPEHVCNYHVYRVVKAFDVEAGPAAPAFQQPGKDVQYHLVGSYVPGAPKALSVGWLVDTGRYLRRVN</sequence>
<keyword evidence="1" id="KW-0732">Signal</keyword>
<dbReference type="InterPro" id="IPR025331">
    <property type="entry name" value="TNT"/>
</dbReference>
<name>A0ABP7VRU9_9ACTN</name>